<dbReference type="GO" id="GO:0008768">
    <property type="term" value="F:UDP-sugar diphosphatase activity"/>
    <property type="evidence" value="ECO:0007669"/>
    <property type="project" value="TreeGrafter"/>
</dbReference>
<comment type="similarity">
    <text evidence="2">Belongs to the 5'-nucleotidase family.</text>
</comment>
<evidence type="ECO:0000256" key="1">
    <source>
        <dbReference type="ARBA" id="ARBA00022729"/>
    </source>
</evidence>
<dbReference type="Gene3D" id="3.90.780.10">
    <property type="entry name" value="5'-Nucleotidase, C-terminal domain"/>
    <property type="match status" value="1"/>
</dbReference>
<dbReference type="SUPFAM" id="SSF56300">
    <property type="entry name" value="Metallo-dependent phosphatases"/>
    <property type="match status" value="1"/>
</dbReference>
<dbReference type="InterPro" id="IPR006179">
    <property type="entry name" value="5_nucleotidase/apyrase"/>
</dbReference>
<dbReference type="SUPFAM" id="SSF55816">
    <property type="entry name" value="5'-nucleotidase (syn. UDP-sugar hydrolase), C-terminal domain"/>
    <property type="match status" value="1"/>
</dbReference>
<protein>
    <submittedName>
        <fullName evidence="5">Bifunctional metallophosphatase/5'-nucleotidase</fullName>
    </submittedName>
</protein>
<accession>A0A6I4SWC3</accession>
<dbReference type="GO" id="GO:0009166">
    <property type="term" value="P:nucleotide catabolic process"/>
    <property type="evidence" value="ECO:0007669"/>
    <property type="project" value="InterPro"/>
</dbReference>
<dbReference type="GO" id="GO:0000166">
    <property type="term" value="F:nucleotide binding"/>
    <property type="evidence" value="ECO:0007669"/>
    <property type="project" value="UniProtKB-KW"/>
</dbReference>
<keyword evidence="1 2" id="KW-0732">Signal</keyword>
<dbReference type="AlphaFoldDB" id="A0A6I4SWC3"/>
<comment type="caution">
    <text evidence="5">The sequence shown here is derived from an EMBL/GenBank/DDBJ whole genome shotgun (WGS) entry which is preliminary data.</text>
</comment>
<name>A0A6I4SWC3_9SPHN</name>
<evidence type="ECO:0000256" key="2">
    <source>
        <dbReference type="RuleBase" id="RU362119"/>
    </source>
</evidence>
<dbReference type="Pfam" id="PF02872">
    <property type="entry name" value="5_nucleotid_C"/>
    <property type="match status" value="1"/>
</dbReference>
<dbReference type="InterPro" id="IPR036907">
    <property type="entry name" value="5'-Nucleotdase_C_sf"/>
</dbReference>
<feature type="signal peptide" evidence="2">
    <location>
        <begin position="1"/>
        <end position="24"/>
    </location>
</feature>
<keyword evidence="2" id="KW-0547">Nucleotide-binding</keyword>
<dbReference type="PANTHER" id="PTHR11575:SF24">
    <property type="entry name" value="5'-NUCLEOTIDASE"/>
    <property type="match status" value="1"/>
</dbReference>
<organism evidence="5 6">
    <name type="scientific">Croceibacterium salegens</name>
    <dbReference type="NCBI Taxonomy" id="1737568"/>
    <lineage>
        <taxon>Bacteria</taxon>
        <taxon>Pseudomonadati</taxon>
        <taxon>Pseudomonadota</taxon>
        <taxon>Alphaproteobacteria</taxon>
        <taxon>Sphingomonadales</taxon>
        <taxon>Erythrobacteraceae</taxon>
        <taxon>Croceibacterium</taxon>
    </lineage>
</organism>
<dbReference type="Gene3D" id="3.60.21.10">
    <property type="match status" value="1"/>
</dbReference>
<dbReference type="InterPro" id="IPR008334">
    <property type="entry name" value="5'-Nucleotdase_C"/>
</dbReference>
<dbReference type="PROSITE" id="PS51257">
    <property type="entry name" value="PROKAR_LIPOPROTEIN"/>
    <property type="match status" value="1"/>
</dbReference>
<proteinExistence type="inferred from homology"/>
<evidence type="ECO:0000259" key="3">
    <source>
        <dbReference type="Pfam" id="PF00149"/>
    </source>
</evidence>
<keyword evidence="6" id="KW-1185">Reference proteome</keyword>
<evidence type="ECO:0000313" key="6">
    <source>
        <dbReference type="Proteomes" id="UP000433652"/>
    </source>
</evidence>
<dbReference type="InterPro" id="IPR029052">
    <property type="entry name" value="Metallo-depent_PP-like"/>
</dbReference>
<keyword evidence="2" id="KW-0378">Hydrolase</keyword>
<evidence type="ECO:0000259" key="4">
    <source>
        <dbReference type="Pfam" id="PF02872"/>
    </source>
</evidence>
<dbReference type="RefSeq" id="WP_159794566.1">
    <property type="nucleotide sequence ID" value="NZ_WTYM01000039.1"/>
</dbReference>
<feature type="chain" id="PRO_5026377986" evidence="2">
    <location>
        <begin position="25"/>
        <end position="561"/>
    </location>
</feature>
<evidence type="ECO:0000313" key="5">
    <source>
        <dbReference type="EMBL" id="MXO59788.1"/>
    </source>
</evidence>
<dbReference type="InterPro" id="IPR004843">
    <property type="entry name" value="Calcineurin-like_PHP"/>
</dbReference>
<dbReference type="Proteomes" id="UP000433652">
    <property type="component" value="Unassembled WGS sequence"/>
</dbReference>
<dbReference type="PRINTS" id="PR01607">
    <property type="entry name" value="APYRASEFAMLY"/>
</dbReference>
<reference evidence="5 6" key="1">
    <citation type="submission" date="2019-12" db="EMBL/GenBank/DDBJ databases">
        <title>Genomic-based taxomic classification of the family Erythrobacteraceae.</title>
        <authorList>
            <person name="Xu L."/>
        </authorList>
    </citation>
    <scope>NUCLEOTIDE SEQUENCE [LARGE SCALE GENOMIC DNA]</scope>
    <source>
        <strain evidence="5 6">MCCC 1K01500</strain>
    </source>
</reference>
<dbReference type="OrthoDB" id="9803927at2"/>
<feature type="domain" description="Calcineurin-like phosphoesterase" evidence="3">
    <location>
        <begin position="32"/>
        <end position="286"/>
    </location>
</feature>
<dbReference type="GO" id="GO:0008253">
    <property type="term" value="F:5'-nucleotidase activity"/>
    <property type="evidence" value="ECO:0007669"/>
    <property type="project" value="TreeGrafter"/>
</dbReference>
<feature type="domain" description="5'-Nucleotidase C-terminal" evidence="4">
    <location>
        <begin position="385"/>
        <end position="525"/>
    </location>
</feature>
<dbReference type="GO" id="GO:0030288">
    <property type="term" value="C:outer membrane-bounded periplasmic space"/>
    <property type="evidence" value="ECO:0007669"/>
    <property type="project" value="TreeGrafter"/>
</dbReference>
<dbReference type="Pfam" id="PF00149">
    <property type="entry name" value="Metallophos"/>
    <property type="match status" value="1"/>
</dbReference>
<sequence length="561" mass="57953">MGVRVSGLLAVALALAGCATVPTAPTPERVQILALNDFHGSLEVPPGSEEYHSATGEMAKDSLGGAARLGAELAALRAGHAATITVAAGDLIGASQLSSALYLDEPTIMALNRMGLAVASVGNHEFDKGTIELKRMQSGGCNGGEPLGRLMPCQLDSPFEGARFTYLAGNVLDDAGQSLFPASTVRQVGKVTIAFIGMTLTGTSLLVSPSGTRGYRFADEADTANAEAARMRAQGVDAVVLLIHQGLDPMPIYNETGCPDLDGALLPVLARLDPKIRLVVTGHTHKAYACEIPASDGSNRLVTSAGKYGYFVTDIELTVDPVSDTIVSMAAHNVPVTGAAGEQADVAAIVQRYVASSAGEAARVVGTIDGSLASDPDAFYRPIDYLVADAQFAATRGESDGGAQFALMNRGGIRTTFDPAPDGTVTFGQIFALQPFGNTLGILEVSGSALIAGLETALARSDIERQKALLIPSANLRYSFDYSRTAGSRLVSLTLDGKPIDPAATYRVAANNFIAGGGDGFDFLAKAKPVAGGVSDLDALAAYLAEGVAAPHDTRVENLTP</sequence>
<gene>
    <name evidence="5" type="ORF">GRI89_09575</name>
</gene>
<dbReference type="PANTHER" id="PTHR11575">
    <property type="entry name" value="5'-NUCLEOTIDASE-RELATED"/>
    <property type="match status" value="1"/>
</dbReference>
<dbReference type="EMBL" id="WTYM01000039">
    <property type="protein sequence ID" value="MXO59788.1"/>
    <property type="molecule type" value="Genomic_DNA"/>
</dbReference>